<evidence type="ECO:0000313" key="2">
    <source>
        <dbReference type="Proteomes" id="UP001054945"/>
    </source>
</evidence>
<evidence type="ECO:0000313" key="1">
    <source>
        <dbReference type="EMBL" id="GIX73342.1"/>
    </source>
</evidence>
<sequence length="76" mass="8438">MFNQGKPPLKASIELENVLRRYLPNYCEGIMNKTETGTMQCTDLLTQLHKQELAHAITGGTRLVATGRSSCLNNTD</sequence>
<dbReference type="EMBL" id="BPLR01002403">
    <property type="protein sequence ID" value="GIX73342.1"/>
    <property type="molecule type" value="Genomic_DNA"/>
</dbReference>
<dbReference type="AlphaFoldDB" id="A0AAV4MLF0"/>
<keyword evidence="2" id="KW-1185">Reference proteome</keyword>
<dbReference type="Proteomes" id="UP001054945">
    <property type="component" value="Unassembled WGS sequence"/>
</dbReference>
<comment type="caution">
    <text evidence="1">The sequence shown here is derived from an EMBL/GenBank/DDBJ whole genome shotgun (WGS) entry which is preliminary data.</text>
</comment>
<organism evidence="1 2">
    <name type="scientific">Caerostris extrusa</name>
    <name type="common">Bark spider</name>
    <name type="synonym">Caerostris bankana</name>
    <dbReference type="NCBI Taxonomy" id="172846"/>
    <lineage>
        <taxon>Eukaryota</taxon>
        <taxon>Metazoa</taxon>
        <taxon>Ecdysozoa</taxon>
        <taxon>Arthropoda</taxon>
        <taxon>Chelicerata</taxon>
        <taxon>Arachnida</taxon>
        <taxon>Araneae</taxon>
        <taxon>Araneomorphae</taxon>
        <taxon>Entelegynae</taxon>
        <taxon>Araneoidea</taxon>
        <taxon>Araneidae</taxon>
        <taxon>Caerostris</taxon>
    </lineage>
</organism>
<accession>A0AAV4MLF0</accession>
<proteinExistence type="predicted"/>
<reference evidence="1 2" key="1">
    <citation type="submission" date="2021-06" db="EMBL/GenBank/DDBJ databases">
        <title>Caerostris extrusa draft genome.</title>
        <authorList>
            <person name="Kono N."/>
            <person name="Arakawa K."/>
        </authorList>
    </citation>
    <scope>NUCLEOTIDE SEQUENCE [LARGE SCALE GENOMIC DNA]</scope>
</reference>
<name>A0AAV4MLF0_CAEEX</name>
<protein>
    <submittedName>
        <fullName evidence="1">Uncharacterized protein</fullName>
    </submittedName>
</protein>
<gene>
    <name evidence="1" type="ORF">CEXT_601701</name>
</gene>